<dbReference type="Pfam" id="PF01052">
    <property type="entry name" value="FliMN_C"/>
    <property type="match status" value="1"/>
</dbReference>
<evidence type="ECO:0000256" key="10">
    <source>
        <dbReference type="NCBIfam" id="TIGR01397"/>
    </source>
</evidence>
<dbReference type="NCBIfam" id="TIGR01397">
    <property type="entry name" value="fliM_switch"/>
    <property type="match status" value="1"/>
</dbReference>
<dbReference type="InterPro" id="IPR001689">
    <property type="entry name" value="Flag_FliM"/>
</dbReference>
<evidence type="ECO:0000259" key="11">
    <source>
        <dbReference type="Pfam" id="PF01052"/>
    </source>
</evidence>
<keyword evidence="12" id="KW-0966">Cell projection</keyword>
<dbReference type="PANTHER" id="PTHR30034">
    <property type="entry name" value="FLAGELLAR MOTOR SWITCH PROTEIN FLIM"/>
    <property type="match status" value="1"/>
</dbReference>
<keyword evidence="8" id="KW-0472">Membrane</keyword>
<name>A0A060M2P8_9BACI</name>
<dbReference type="GO" id="GO:0003774">
    <property type="term" value="F:cytoskeletal motor activity"/>
    <property type="evidence" value="ECO:0007669"/>
    <property type="project" value="InterPro"/>
</dbReference>
<dbReference type="SUPFAM" id="SSF103039">
    <property type="entry name" value="CheC-like"/>
    <property type="match status" value="1"/>
</dbReference>
<dbReference type="PANTHER" id="PTHR30034:SF6">
    <property type="entry name" value="YOP PROTEINS TRANSLOCATION PROTEIN Q"/>
    <property type="match status" value="1"/>
</dbReference>
<proteinExistence type="inferred from homology"/>
<evidence type="ECO:0000256" key="6">
    <source>
        <dbReference type="ARBA" id="ARBA00022500"/>
    </source>
</evidence>
<evidence type="ECO:0000313" key="12">
    <source>
        <dbReference type="EMBL" id="AIC94823.1"/>
    </source>
</evidence>
<dbReference type="InterPro" id="IPR001543">
    <property type="entry name" value="FliN-like_C"/>
</dbReference>
<keyword evidence="12" id="KW-0969">Cilium</keyword>
<evidence type="ECO:0000256" key="1">
    <source>
        <dbReference type="ARBA" id="ARBA00004117"/>
    </source>
</evidence>
<dbReference type="CDD" id="cd17908">
    <property type="entry name" value="FliM"/>
    <property type="match status" value="1"/>
</dbReference>
<dbReference type="PRINTS" id="PR00955">
    <property type="entry name" value="FLGMOTORFLIM"/>
</dbReference>
<gene>
    <name evidence="12" type="ORF">BleG1_2245</name>
</gene>
<evidence type="ECO:0000256" key="4">
    <source>
        <dbReference type="ARBA" id="ARBA00021898"/>
    </source>
</evidence>
<evidence type="ECO:0000256" key="2">
    <source>
        <dbReference type="ARBA" id="ARBA00004202"/>
    </source>
</evidence>
<dbReference type="SUPFAM" id="SSF101801">
    <property type="entry name" value="Surface presentation of antigens (SPOA)"/>
    <property type="match status" value="1"/>
</dbReference>
<dbReference type="HOGENOM" id="CLU_052646_0_0_9"/>
<dbReference type="STRING" id="1246626.BleG1_2245"/>
<dbReference type="Gene3D" id="3.40.1550.10">
    <property type="entry name" value="CheC-like"/>
    <property type="match status" value="1"/>
</dbReference>
<evidence type="ECO:0000313" key="13">
    <source>
        <dbReference type="Proteomes" id="UP000027142"/>
    </source>
</evidence>
<dbReference type="PIRSF" id="PIRSF002888">
    <property type="entry name" value="FliM"/>
    <property type="match status" value="1"/>
</dbReference>
<keyword evidence="7" id="KW-0283">Flagellar rotation</keyword>
<evidence type="ECO:0000256" key="8">
    <source>
        <dbReference type="ARBA" id="ARBA00023136"/>
    </source>
</evidence>
<dbReference type="EMBL" id="CP003923">
    <property type="protein sequence ID" value="AIC94823.1"/>
    <property type="molecule type" value="Genomic_DNA"/>
</dbReference>
<keyword evidence="5" id="KW-1003">Cell membrane</keyword>
<comment type="similarity">
    <text evidence="3">Belongs to the FliM family.</text>
</comment>
<dbReference type="GO" id="GO:0009425">
    <property type="term" value="C:bacterial-type flagellum basal body"/>
    <property type="evidence" value="ECO:0007669"/>
    <property type="project" value="UniProtKB-SubCell"/>
</dbReference>
<dbReference type="eggNOG" id="COG1868">
    <property type="taxonomic scope" value="Bacteria"/>
</dbReference>
<dbReference type="Proteomes" id="UP000027142">
    <property type="component" value="Chromosome"/>
</dbReference>
<accession>A0A060M2P8</accession>
<organism evidence="12 13">
    <name type="scientific">Shouchella lehensis G1</name>
    <dbReference type="NCBI Taxonomy" id="1246626"/>
    <lineage>
        <taxon>Bacteria</taxon>
        <taxon>Bacillati</taxon>
        <taxon>Bacillota</taxon>
        <taxon>Bacilli</taxon>
        <taxon>Bacillales</taxon>
        <taxon>Bacillaceae</taxon>
        <taxon>Shouchella</taxon>
    </lineage>
</organism>
<evidence type="ECO:0000256" key="3">
    <source>
        <dbReference type="ARBA" id="ARBA00011049"/>
    </source>
</evidence>
<dbReference type="Gene3D" id="2.30.330.10">
    <property type="entry name" value="SpoA-like"/>
    <property type="match status" value="1"/>
</dbReference>
<evidence type="ECO:0000256" key="9">
    <source>
        <dbReference type="ARBA" id="ARBA00023143"/>
    </source>
</evidence>
<dbReference type="KEGG" id="ble:BleG1_2245"/>
<dbReference type="PATRIC" id="fig|1246626.3.peg.2243"/>
<dbReference type="InterPro" id="IPR036429">
    <property type="entry name" value="SpoA-like_sf"/>
</dbReference>
<keyword evidence="6" id="KW-0145">Chemotaxis</keyword>
<reference evidence="12 13" key="1">
    <citation type="journal article" date="2014" name="Gene">
        <title>A comparative genomic analysis of the alkalitolerant soil bacterium Bacillus lehensis G1.</title>
        <authorList>
            <person name="Noor Y.M."/>
            <person name="Samsulrizal N.H."/>
            <person name="Jema'on N.A."/>
            <person name="Low K.O."/>
            <person name="Ramli A.N."/>
            <person name="Alias N.I."/>
            <person name="Damis S.I."/>
            <person name="Fuzi S.F."/>
            <person name="Isa M.N."/>
            <person name="Murad A.M."/>
            <person name="Raih M.F."/>
            <person name="Bakar F.D."/>
            <person name="Najimudin N."/>
            <person name="Mahadi N.M."/>
            <person name="Illias R.M."/>
        </authorList>
    </citation>
    <scope>NUCLEOTIDE SEQUENCE [LARGE SCALE GENOMIC DNA]</scope>
    <source>
        <strain evidence="12 13">G1</strain>
    </source>
</reference>
<keyword evidence="13" id="KW-1185">Reference proteome</keyword>
<dbReference type="RefSeq" id="WP_038480726.1">
    <property type="nucleotide sequence ID" value="NZ_CP003923.1"/>
</dbReference>
<feature type="domain" description="Flagellar motor switch protein FliN-like C-terminal" evidence="11">
    <location>
        <begin position="253"/>
        <end position="323"/>
    </location>
</feature>
<comment type="subcellular location">
    <subcellularLocation>
        <location evidence="1">Bacterial flagellum basal body</location>
    </subcellularLocation>
    <subcellularLocation>
        <location evidence="2">Cell membrane</location>
        <topology evidence="2">Peripheral membrane protein</topology>
    </subcellularLocation>
</comment>
<sequence>MADVLSQGEIDELLSALTTGEKSAEDLLKVEAEKKVRTYDFKRALRFSKDQMRNLSRIHENYARILTTYFSARLRSLVQIQVASVEQVPYEEYVRSIPSMTFLNVVEPRPLSGRFLLETNPNVAYAMFDRVLGGRGTSINKIDNLTDIEKNILSGLFDSMVRSFAEAWSSVVQLEPVSEVTEVNPHFLQMVSPNETVVVISLATSIAETSGLMTICLPHVVLEDVLPKLTNHHWFQEQRRSISPEEEEMMNRQLKKTTIDVSVDLGKSAITIEEFLKLSIDDVITLDQELSSPLHMNVGGALKFKGQPGLQRDRMAIQVTDIVGGTEDE</sequence>
<evidence type="ECO:0000256" key="7">
    <source>
        <dbReference type="ARBA" id="ARBA00022779"/>
    </source>
</evidence>
<dbReference type="InterPro" id="IPR028976">
    <property type="entry name" value="CheC-like_sf"/>
</dbReference>
<dbReference type="AlphaFoldDB" id="A0A060M2P8"/>
<dbReference type="Pfam" id="PF02154">
    <property type="entry name" value="FliM"/>
    <property type="match status" value="1"/>
</dbReference>
<keyword evidence="12" id="KW-0282">Flagellum</keyword>
<evidence type="ECO:0000256" key="5">
    <source>
        <dbReference type="ARBA" id="ARBA00022475"/>
    </source>
</evidence>
<dbReference type="GO" id="GO:0005886">
    <property type="term" value="C:plasma membrane"/>
    <property type="evidence" value="ECO:0007669"/>
    <property type="project" value="UniProtKB-SubCell"/>
</dbReference>
<dbReference type="OrthoDB" id="9806941at2"/>
<dbReference type="GO" id="GO:0050918">
    <property type="term" value="P:positive chemotaxis"/>
    <property type="evidence" value="ECO:0007669"/>
    <property type="project" value="TreeGrafter"/>
</dbReference>
<keyword evidence="9" id="KW-0975">Bacterial flagellum</keyword>
<dbReference type="GO" id="GO:0071978">
    <property type="term" value="P:bacterial-type flagellum-dependent swarming motility"/>
    <property type="evidence" value="ECO:0007669"/>
    <property type="project" value="TreeGrafter"/>
</dbReference>
<protein>
    <recommendedName>
        <fullName evidence="4 10">Flagellar motor switch protein FliM</fullName>
    </recommendedName>
</protein>